<evidence type="ECO:0000313" key="2">
    <source>
        <dbReference type="Proteomes" id="UP000325902"/>
    </source>
</evidence>
<keyword evidence="2" id="KW-1185">Reference proteome</keyword>
<protein>
    <submittedName>
        <fullName evidence="1">Uncharacterized protein</fullName>
    </submittedName>
</protein>
<evidence type="ECO:0000313" key="1">
    <source>
        <dbReference type="EMBL" id="KAB2573476.1"/>
    </source>
</evidence>
<dbReference type="AlphaFoldDB" id="A0A5N5D6S7"/>
<accession>A0A5N5D6S7</accession>
<name>A0A5N5D6S7_9PEZI</name>
<dbReference type="OrthoDB" id="5402897at2759"/>
<sequence>MTTFGLISFDRAAATYDPIKHQLNISVEGRAPHGTHGIELVPVVWMGGLKYELDGWTPRYPVEHMPYIFEESFKIPNLAIAAPANEIIIVSLNHPDGLRVKVHWLGWGGSQLPKSIGNGNGTPFPKHHHEAEVMHKPPNADTIIALYKQPFTVKEPISPSGRGFAKVLFDQNALFMVNSSIEDGIITWTLNSLNTGKTQVIVERFAGEGLGLIRKVYDVDVVVLDNVLAQHHHKSHSETDEVGSTAAKPHDGAILDFLGRVFIAVRIVRDIVPEAQLLWVKASLPHGMPYPVRDPNMLSHLDCRFSTPSGSASIQSRGWGDWCPPSFSSHKIIGMHSLDVEKMPMNITDAVDAMRKHHITDAFWAASLESPTVAPEELPDEPPYYVFRMVNGKNVWVSQTGVVCVTDACESVFPKQGL</sequence>
<comment type="caution">
    <text evidence="1">The sequence shown here is derived from an EMBL/GenBank/DDBJ whole genome shotgun (WGS) entry which is preliminary data.</text>
</comment>
<dbReference type="EMBL" id="VCHE01000058">
    <property type="protein sequence ID" value="KAB2573476.1"/>
    <property type="molecule type" value="Genomic_DNA"/>
</dbReference>
<organism evidence="1 2">
    <name type="scientific">Lasiodiplodia theobromae</name>
    <dbReference type="NCBI Taxonomy" id="45133"/>
    <lineage>
        <taxon>Eukaryota</taxon>
        <taxon>Fungi</taxon>
        <taxon>Dikarya</taxon>
        <taxon>Ascomycota</taxon>
        <taxon>Pezizomycotina</taxon>
        <taxon>Dothideomycetes</taxon>
        <taxon>Dothideomycetes incertae sedis</taxon>
        <taxon>Botryosphaeriales</taxon>
        <taxon>Botryosphaeriaceae</taxon>
        <taxon>Lasiodiplodia</taxon>
    </lineage>
</organism>
<gene>
    <name evidence="1" type="ORF">DBV05_g7866</name>
</gene>
<proteinExistence type="predicted"/>
<dbReference type="Proteomes" id="UP000325902">
    <property type="component" value="Unassembled WGS sequence"/>
</dbReference>
<reference evidence="1 2" key="1">
    <citation type="journal article" date="2019" name="Sci. Rep.">
        <title>A multi-omics analysis of the grapevine pathogen Lasiodiplodia theobromae reveals that temperature affects the expression of virulence- and pathogenicity-related genes.</title>
        <authorList>
            <person name="Felix C."/>
            <person name="Meneses R."/>
            <person name="Goncalves M.F.M."/>
            <person name="Tilleman L."/>
            <person name="Duarte A.S."/>
            <person name="Jorrin-Novo J.V."/>
            <person name="Van de Peer Y."/>
            <person name="Deforce D."/>
            <person name="Van Nieuwerburgh F."/>
            <person name="Esteves A.C."/>
            <person name="Alves A."/>
        </authorList>
    </citation>
    <scope>NUCLEOTIDE SEQUENCE [LARGE SCALE GENOMIC DNA]</scope>
    <source>
        <strain evidence="1 2">LA-SOL3</strain>
    </source>
</reference>